<organism evidence="2 3">
    <name type="scientific">Rubripirellula reticaptiva</name>
    <dbReference type="NCBI Taxonomy" id="2528013"/>
    <lineage>
        <taxon>Bacteria</taxon>
        <taxon>Pseudomonadati</taxon>
        <taxon>Planctomycetota</taxon>
        <taxon>Planctomycetia</taxon>
        <taxon>Pirellulales</taxon>
        <taxon>Pirellulaceae</taxon>
        <taxon>Rubripirellula</taxon>
    </lineage>
</organism>
<comment type="caution">
    <text evidence="2">The sequence shown here is derived from an EMBL/GenBank/DDBJ whole genome shotgun (WGS) entry which is preliminary data.</text>
</comment>
<accession>A0A5C6ESR9</accession>
<dbReference type="SUPFAM" id="SSF50494">
    <property type="entry name" value="Trypsin-like serine proteases"/>
    <property type="match status" value="1"/>
</dbReference>
<protein>
    <submittedName>
        <fullName evidence="2">Uncharacterized protein</fullName>
    </submittedName>
</protein>
<dbReference type="InterPro" id="IPR009003">
    <property type="entry name" value="Peptidase_S1_PA"/>
</dbReference>
<proteinExistence type="predicted"/>
<evidence type="ECO:0000313" key="3">
    <source>
        <dbReference type="Proteomes" id="UP000317977"/>
    </source>
</evidence>
<feature type="region of interest" description="Disordered" evidence="1">
    <location>
        <begin position="1"/>
        <end position="23"/>
    </location>
</feature>
<dbReference type="Proteomes" id="UP000317977">
    <property type="component" value="Unassembled WGS sequence"/>
</dbReference>
<gene>
    <name evidence="2" type="ORF">Poly59_27470</name>
</gene>
<keyword evidence="3" id="KW-1185">Reference proteome</keyword>
<sequence length="143" mass="15414">MKALDPGRIQLHEPPDTAAMPEGTTLTAGPRVEFNPATRLGNVTRTFAHHDMFGRSGETMLELSFPALKGASGSPVMAPGHEVWGIVVANHSVDLLPSQVEEIFDESGKLEERTTFTLPQALAINVMHIRAFVDEVAAGETEP</sequence>
<evidence type="ECO:0000313" key="2">
    <source>
        <dbReference type="EMBL" id="TWU51157.1"/>
    </source>
</evidence>
<reference evidence="2 3" key="1">
    <citation type="submission" date="2019-02" db="EMBL/GenBank/DDBJ databases">
        <title>Deep-cultivation of Planctomycetes and their phenomic and genomic characterization uncovers novel biology.</title>
        <authorList>
            <person name="Wiegand S."/>
            <person name="Jogler M."/>
            <person name="Boedeker C."/>
            <person name="Pinto D."/>
            <person name="Vollmers J."/>
            <person name="Rivas-Marin E."/>
            <person name="Kohn T."/>
            <person name="Peeters S.H."/>
            <person name="Heuer A."/>
            <person name="Rast P."/>
            <person name="Oberbeckmann S."/>
            <person name="Bunk B."/>
            <person name="Jeske O."/>
            <person name="Meyerdierks A."/>
            <person name="Storesund J.E."/>
            <person name="Kallscheuer N."/>
            <person name="Luecker S."/>
            <person name="Lage O.M."/>
            <person name="Pohl T."/>
            <person name="Merkel B.J."/>
            <person name="Hornburger P."/>
            <person name="Mueller R.-W."/>
            <person name="Bruemmer F."/>
            <person name="Labrenz M."/>
            <person name="Spormann A.M."/>
            <person name="Op Den Camp H."/>
            <person name="Overmann J."/>
            <person name="Amann R."/>
            <person name="Jetten M.S.M."/>
            <person name="Mascher T."/>
            <person name="Medema M.H."/>
            <person name="Devos D.P."/>
            <person name="Kaster A.-K."/>
            <person name="Ovreas L."/>
            <person name="Rohde M."/>
            <person name="Galperin M.Y."/>
            <person name="Jogler C."/>
        </authorList>
    </citation>
    <scope>NUCLEOTIDE SEQUENCE [LARGE SCALE GENOMIC DNA]</scope>
    <source>
        <strain evidence="2 3">Poly59</strain>
    </source>
</reference>
<name>A0A5C6ESR9_9BACT</name>
<dbReference type="AlphaFoldDB" id="A0A5C6ESR9"/>
<evidence type="ECO:0000256" key="1">
    <source>
        <dbReference type="SAM" id="MobiDB-lite"/>
    </source>
</evidence>
<dbReference type="EMBL" id="SJPX01000003">
    <property type="protein sequence ID" value="TWU51157.1"/>
    <property type="molecule type" value="Genomic_DNA"/>
</dbReference>